<name>A0ABS2T0A7_9BACI</name>
<dbReference type="GO" id="GO:0047434">
    <property type="term" value="F:indolepyruvate decarboxylase activity"/>
    <property type="evidence" value="ECO:0007669"/>
    <property type="project" value="UniProtKB-EC"/>
</dbReference>
<evidence type="ECO:0000256" key="6">
    <source>
        <dbReference type="ARBA" id="ARBA00022723"/>
    </source>
</evidence>
<dbReference type="RefSeq" id="WP_204469240.1">
    <property type="nucleotide sequence ID" value="NZ_JAFBCV010000025.1"/>
</dbReference>
<dbReference type="InterPro" id="IPR029035">
    <property type="entry name" value="DHS-like_NAD/FAD-binding_dom"/>
</dbReference>
<evidence type="ECO:0000256" key="7">
    <source>
        <dbReference type="ARBA" id="ARBA00022793"/>
    </source>
</evidence>
<evidence type="ECO:0000256" key="4">
    <source>
        <dbReference type="ARBA" id="ARBA00007812"/>
    </source>
</evidence>
<reference evidence="15" key="1">
    <citation type="submission" date="2021-01" db="EMBL/GenBank/DDBJ databases">
        <title>Genomic Encyclopedia of Type Strains, Phase IV (KMG-IV): sequencing the most valuable type-strain genomes for metagenomic binning, comparative biology and taxonomic classification.</title>
        <authorList>
            <person name="Goeker M."/>
        </authorList>
    </citation>
    <scope>NUCLEOTIDE SEQUENCE</scope>
    <source>
        <strain evidence="15">DSM 21943</strain>
    </source>
</reference>
<evidence type="ECO:0000256" key="9">
    <source>
        <dbReference type="ARBA" id="ARBA00023052"/>
    </source>
</evidence>
<evidence type="ECO:0000313" key="15">
    <source>
        <dbReference type="EMBL" id="MBM7841221.1"/>
    </source>
</evidence>
<comment type="function">
    <text evidence="3">Decarboxylates branched-chain and aromatic alpha-keto acids to aldehydes.</text>
</comment>
<dbReference type="CDD" id="cd07038">
    <property type="entry name" value="TPP_PYR_PDC_IPDC_like"/>
    <property type="match status" value="1"/>
</dbReference>
<dbReference type="Pfam" id="PF02775">
    <property type="entry name" value="TPP_enzyme_C"/>
    <property type="match status" value="1"/>
</dbReference>
<accession>A0ABS2T0A7</accession>
<evidence type="ECO:0000259" key="12">
    <source>
        <dbReference type="Pfam" id="PF00205"/>
    </source>
</evidence>
<dbReference type="PANTHER" id="PTHR43452:SF30">
    <property type="entry name" value="PYRUVATE DECARBOXYLASE ISOZYME 1-RELATED"/>
    <property type="match status" value="1"/>
</dbReference>
<dbReference type="InterPro" id="IPR011766">
    <property type="entry name" value="TPP_enzyme_TPP-bd"/>
</dbReference>
<evidence type="ECO:0000256" key="11">
    <source>
        <dbReference type="RuleBase" id="RU362132"/>
    </source>
</evidence>
<keyword evidence="6" id="KW-0479">Metal-binding</keyword>
<dbReference type="Gene3D" id="3.40.50.970">
    <property type="match status" value="2"/>
</dbReference>
<evidence type="ECO:0000256" key="5">
    <source>
        <dbReference type="ARBA" id="ARBA00020054"/>
    </source>
</evidence>
<dbReference type="InterPro" id="IPR012000">
    <property type="entry name" value="Thiamin_PyroP_enz_cen_dom"/>
</dbReference>
<sequence length="559" mass="62078">MIQTTENKEEKAIQTVGSFLYTCLKNEGLTDIFGVPGDYNFALLDLLEADDQLTFINARNELNAGYAADGYARLKGLSALITTFGVGELSTANAIAGANCENIPIIHIVGAPDSHKQENQELVHHTLMNGDFYVFKRMFEEISAYSAVLTPENAAIEIPKAIQIAKEKKKPVYLMVADDLVTERIVERETKFDILQEDKQSFDDAMNHVKERIQTSSSTVLLADTKSKSFQLEKIMEGLAEALHIPVACMMYGKGAFDESHSHYIGIYAGDFGEESVKAVVEQADCVIAVGLVWADTNTANFTATIEQNRLIDVQPYSVKIGTAQYNNIKAIRFLEELSHSGLRQMKEIPDTVFPYDNGTVEEKDTALSASNYYPIIQDFIKARDVVITETGTFFYGLSQARMKKEVSYIKQGGWQSIGFATAATFGACIAEPDRRVLLFTGDGSLQLTAQEISSMLSHGCKPILFVLNNKGYTIEKFLNTETKNQAYNNIPDWSYSQLPNAFGGEAYSTVVSTVGEFKEALKQAEIESKDKLCLIEMKIDDPMDGPDYVKQIRAHKKQ</sequence>
<dbReference type="InterPro" id="IPR047214">
    <property type="entry name" value="TPP_PDC_IPDC"/>
</dbReference>
<dbReference type="PIRSF" id="PIRSF036565">
    <property type="entry name" value="Pyruvt_ip_decrb"/>
    <property type="match status" value="1"/>
</dbReference>
<comment type="cofactor">
    <cofactor evidence="1">
        <name>a metal cation</name>
        <dbReference type="ChEBI" id="CHEBI:25213"/>
    </cofactor>
</comment>
<evidence type="ECO:0000259" key="14">
    <source>
        <dbReference type="Pfam" id="PF02776"/>
    </source>
</evidence>
<dbReference type="PROSITE" id="PS00187">
    <property type="entry name" value="TPP_ENZYMES"/>
    <property type="match status" value="1"/>
</dbReference>
<protein>
    <recommendedName>
        <fullName evidence="5">Alpha-keto-acid decarboxylase</fullName>
    </recommendedName>
</protein>
<dbReference type="PANTHER" id="PTHR43452">
    <property type="entry name" value="PYRUVATE DECARBOXYLASE"/>
    <property type="match status" value="1"/>
</dbReference>
<gene>
    <name evidence="15" type="ORF">JOC54_004522</name>
</gene>
<keyword evidence="8" id="KW-0460">Magnesium</keyword>
<evidence type="ECO:0000256" key="8">
    <source>
        <dbReference type="ARBA" id="ARBA00022842"/>
    </source>
</evidence>
<evidence type="ECO:0000256" key="1">
    <source>
        <dbReference type="ARBA" id="ARBA00001920"/>
    </source>
</evidence>
<dbReference type="Pfam" id="PF00205">
    <property type="entry name" value="TPP_enzyme_M"/>
    <property type="match status" value="1"/>
</dbReference>
<dbReference type="Proteomes" id="UP001179280">
    <property type="component" value="Unassembled WGS sequence"/>
</dbReference>
<evidence type="ECO:0000256" key="3">
    <source>
        <dbReference type="ARBA" id="ARBA00002938"/>
    </source>
</evidence>
<keyword evidence="9 11" id="KW-0786">Thiamine pyrophosphate</keyword>
<feature type="domain" description="Thiamine pyrophosphate enzyme TPP-binding" evidence="13">
    <location>
        <begin position="401"/>
        <end position="537"/>
    </location>
</feature>
<keyword evidence="10 15" id="KW-0456">Lyase</keyword>
<feature type="domain" description="Thiamine pyrophosphate enzyme central" evidence="12">
    <location>
        <begin position="207"/>
        <end position="326"/>
    </location>
</feature>
<evidence type="ECO:0000313" key="16">
    <source>
        <dbReference type="Proteomes" id="UP001179280"/>
    </source>
</evidence>
<dbReference type="SUPFAM" id="SSF52467">
    <property type="entry name" value="DHS-like NAD/FAD-binding domain"/>
    <property type="match status" value="1"/>
</dbReference>
<dbReference type="Pfam" id="PF02776">
    <property type="entry name" value="TPP_enzyme_N"/>
    <property type="match status" value="1"/>
</dbReference>
<dbReference type="InterPro" id="IPR000399">
    <property type="entry name" value="TPP-bd_CS"/>
</dbReference>
<comment type="similarity">
    <text evidence="4 11">Belongs to the TPP enzyme family.</text>
</comment>
<keyword evidence="16" id="KW-1185">Reference proteome</keyword>
<dbReference type="InterPro" id="IPR029061">
    <property type="entry name" value="THDP-binding"/>
</dbReference>
<dbReference type="CDD" id="cd02005">
    <property type="entry name" value="TPP_PDC_IPDC"/>
    <property type="match status" value="1"/>
</dbReference>
<dbReference type="Gene3D" id="3.40.50.1220">
    <property type="entry name" value="TPP-binding domain"/>
    <property type="match status" value="1"/>
</dbReference>
<dbReference type="EMBL" id="JAFBCV010000025">
    <property type="protein sequence ID" value="MBM7841221.1"/>
    <property type="molecule type" value="Genomic_DNA"/>
</dbReference>
<dbReference type="InterPro" id="IPR047213">
    <property type="entry name" value="TPP_PYR_PDC_IPDC-like"/>
</dbReference>
<evidence type="ECO:0000256" key="2">
    <source>
        <dbReference type="ARBA" id="ARBA00001964"/>
    </source>
</evidence>
<dbReference type="InterPro" id="IPR012001">
    <property type="entry name" value="Thiamin_PyroP_enz_TPP-bd_dom"/>
</dbReference>
<dbReference type="SUPFAM" id="SSF52518">
    <property type="entry name" value="Thiamin diphosphate-binding fold (THDP-binding)"/>
    <property type="match status" value="2"/>
</dbReference>
<keyword evidence="7" id="KW-0210">Decarboxylase</keyword>
<feature type="domain" description="Thiamine pyrophosphate enzyme N-terminal TPP-binding" evidence="14">
    <location>
        <begin position="15"/>
        <end position="124"/>
    </location>
</feature>
<evidence type="ECO:0000259" key="13">
    <source>
        <dbReference type="Pfam" id="PF02775"/>
    </source>
</evidence>
<organism evidence="15 16">
    <name type="scientific">Shouchella xiaoxiensis</name>
    <dbReference type="NCBI Taxonomy" id="766895"/>
    <lineage>
        <taxon>Bacteria</taxon>
        <taxon>Bacillati</taxon>
        <taxon>Bacillota</taxon>
        <taxon>Bacilli</taxon>
        <taxon>Bacillales</taxon>
        <taxon>Bacillaceae</taxon>
        <taxon>Shouchella</taxon>
    </lineage>
</organism>
<comment type="caution">
    <text evidence="15">The sequence shown here is derived from an EMBL/GenBank/DDBJ whole genome shotgun (WGS) entry which is preliminary data.</text>
</comment>
<evidence type="ECO:0000256" key="10">
    <source>
        <dbReference type="ARBA" id="ARBA00023239"/>
    </source>
</evidence>
<comment type="cofactor">
    <cofactor evidence="2">
        <name>thiamine diphosphate</name>
        <dbReference type="ChEBI" id="CHEBI:58937"/>
    </cofactor>
</comment>
<dbReference type="InterPro" id="IPR012110">
    <property type="entry name" value="PDC/IPDC-like"/>
</dbReference>
<proteinExistence type="inferred from homology"/>